<evidence type="ECO:0000313" key="3">
    <source>
        <dbReference type="EMBL" id="MBW0485455.1"/>
    </source>
</evidence>
<evidence type="ECO:0000256" key="1">
    <source>
        <dbReference type="SAM" id="MobiDB-lite"/>
    </source>
</evidence>
<comment type="caution">
    <text evidence="3">The sequence shown here is derived from an EMBL/GenBank/DDBJ whole genome shotgun (WGS) entry which is preliminary data.</text>
</comment>
<dbReference type="AlphaFoldDB" id="A0A9Q3H0V2"/>
<evidence type="ECO:0000256" key="2">
    <source>
        <dbReference type="SAM" id="SignalP"/>
    </source>
</evidence>
<reference evidence="3" key="1">
    <citation type="submission" date="2021-03" db="EMBL/GenBank/DDBJ databases">
        <title>Draft genome sequence of rust myrtle Austropuccinia psidii MF-1, a brazilian biotype.</title>
        <authorList>
            <person name="Quecine M.C."/>
            <person name="Pachon D.M.R."/>
            <person name="Bonatelli M.L."/>
            <person name="Correr F.H."/>
            <person name="Franceschini L.M."/>
            <person name="Leite T.F."/>
            <person name="Margarido G.R.A."/>
            <person name="Almeida C.A."/>
            <person name="Ferrarezi J.A."/>
            <person name="Labate C.A."/>
        </authorList>
    </citation>
    <scope>NUCLEOTIDE SEQUENCE</scope>
    <source>
        <strain evidence="3">MF-1</strain>
    </source>
</reference>
<keyword evidence="2" id="KW-0732">Signal</keyword>
<protein>
    <submittedName>
        <fullName evidence="3">Uncharacterized protein</fullName>
    </submittedName>
</protein>
<name>A0A9Q3H0V2_9BASI</name>
<feature type="signal peptide" evidence="2">
    <location>
        <begin position="1"/>
        <end position="22"/>
    </location>
</feature>
<organism evidence="3 4">
    <name type="scientific">Austropuccinia psidii MF-1</name>
    <dbReference type="NCBI Taxonomy" id="1389203"/>
    <lineage>
        <taxon>Eukaryota</taxon>
        <taxon>Fungi</taxon>
        <taxon>Dikarya</taxon>
        <taxon>Basidiomycota</taxon>
        <taxon>Pucciniomycotina</taxon>
        <taxon>Pucciniomycetes</taxon>
        <taxon>Pucciniales</taxon>
        <taxon>Sphaerophragmiaceae</taxon>
        <taxon>Austropuccinia</taxon>
    </lineage>
</organism>
<dbReference type="OrthoDB" id="2518989at2759"/>
<feature type="region of interest" description="Disordered" evidence="1">
    <location>
        <begin position="68"/>
        <end position="89"/>
    </location>
</feature>
<keyword evidence="4" id="KW-1185">Reference proteome</keyword>
<feature type="chain" id="PRO_5040276919" evidence="2">
    <location>
        <begin position="23"/>
        <end position="108"/>
    </location>
</feature>
<dbReference type="Proteomes" id="UP000765509">
    <property type="component" value="Unassembled WGS sequence"/>
</dbReference>
<evidence type="ECO:0000313" key="4">
    <source>
        <dbReference type="Proteomes" id="UP000765509"/>
    </source>
</evidence>
<dbReference type="EMBL" id="AVOT02008171">
    <property type="protein sequence ID" value="MBW0485455.1"/>
    <property type="molecule type" value="Genomic_DNA"/>
</dbReference>
<sequence length="108" mass="11812">MAQPCQFTIIAWAKLIAASISATMDEFCILKPPMTAPTTPGKVHTYLDMLTYFEGLKRPSIPPMEIISTIPPNPNPSVSNIDTKKSLGANSDQNLKSFQDLTLDVMIS</sequence>
<accession>A0A9Q3H0V2</accession>
<feature type="compositionally biased region" description="Low complexity" evidence="1">
    <location>
        <begin position="68"/>
        <end position="81"/>
    </location>
</feature>
<gene>
    <name evidence="3" type="ORF">O181_025170</name>
</gene>
<proteinExistence type="predicted"/>